<dbReference type="EMBL" id="KN837467">
    <property type="protein sequence ID" value="KIJ24664.1"/>
    <property type="molecule type" value="Genomic_DNA"/>
</dbReference>
<gene>
    <name evidence="2" type="ORF">M422DRAFT_274499</name>
</gene>
<organism evidence="2 3">
    <name type="scientific">Sphaerobolus stellatus (strain SS14)</name>
    <dbReference type="NCBI Taxonomy" id="990650"/>
    <lineage>
        <taxon>Eukaryota</taxon>
        <taxon>Fungi</taxon>
        <taxon>Dikarya</taxon>
        <taxon>Basidiomycota</taxon>
        <taxon>Agaricomycotina</taxon>
        <taxon>Agaricomycetes</taxon>
        <taxon>Phallomycetidae</taxon>
        <taxon>Geastrales</taxon>
        <taxon>Sphaerobolaceae</taxon>
        <taxon>Sphaerobolus</taxon>
    </lineage>
</organism>
<protein>
    <submittedName>
        <fullName evidence="2">Uncharacterized protein</fullName>
    </submittedName>
</protein>
<name>A0A0C9TRZ1_SPHS4</name>
<accession>A0A0C9TRZ1</accession>
<keyword evidence="3" id="KW-1185">Reference proteome</keyword>
<evidence type="ECO:0000313" key="3">
    <source>
        <dbReference type="Proteomes" id="UP000054279"/>
    </source>
</evidence>
<reference evidence="2 3" key="1">
    <citation type="submission" date="2014-06" db="EMBL/GenBank/DDBJ databases">
        <title>Evolutionary Origins and Diversification of the Mycorrhizal Mutualists.</title>
        <authorList>
            <consortium name="DOE Joint Genome Institute"/>
            <consortium name="Mycorrhizal Genomics Consortium"/>
            <person name="Kohler A."/>
            <person name="Kuo A."/>
            <person name="Nagy L.G."/>
            <person name="Floudas D."/>
            <person name="Copeland A."/>
            <person name="Barry K.W."/>
            <person name="Cichocki N."/>
            <person name="Veneault-Fourrey C."/>
            <person name="LaButti K."/>
            <person name="Lindquist E.A."/>
            <person name="Lipzen A."/>
            <person name="Lundell T."/>
            <person name="Morin E."/>
            <person name="Murat C."/>
            <person name="Riley R."/>
            <person name="Ohm R."/>
            <person name="Sun H."/>
            <person name="Tunlid A."/>
            <person name="Henrissat B."/>
            <person name="Grigoriev I.V."/>
            <person name="Hibbett D.S."/>
            <person name="Martin F."/>
        </authorList>
    </citation>
    <scope>NUCLEOTIDE SEQUENCE [LARGE SCALE GENOMIC DNA]</scope>
    <source>
        <strain evidence="2 3">SS14</strain>
    </source>
</reference>
<dbReference type="AlphaFoldDB" id="A0A0C9TRZ1"/>
<feature type="compositionally biased region" description="Low complexity" evidence="1">
    <location>
        <begin position="62"/>
        <end position="74"/>
    </location>
</feature>
<evidence type="ECO:0000256" key="1">
    <source>
        <dbReference type="SAM" id="MobiDB-lite"/>
    </source>
</evidence>
<dbReference type="Proteomes" id="UP000054279">
    <property type="component" value="Unassembled WGS sequence"/>
</dbReference>
<sequence length="138" mass="14781">MPSTTQTLVDINTLLASHSALTKERDPKLRTDLPVESDCTLITANGRRIGSLARSRTTGSKNALNNNASSTSNAPRGRRMCPPTALLPPLPDPFHGSLQIRCYPPQPAVPLVLLLMGQPSKVTGAAARQRPELCLYVG</sequence>
<evidence type="ECO:0000313" key="2">
    <source>
        <dbReference type="EMBL" id="KIJ24664.1"/>
    </source>
</evidence>
<proteinExistence type="predicted"/>
<dbReference type="HOGENOM" id="CLU_1856578_0_0_1"/>
<feature type="region of interest" description="Disordered" evidence="1">
    <location>
        <begin position="54"/>
        <end position="79"/>
    </location>
</feature>